<organism evidence="1 2">
    <name type="scientific">Komagataeibacter medellinensis (strain NBRC 3288 / BCRC 11682 / LMG 1693 / Kondo 51)</name>
    <name type="common">Gluconacetobacter medellinensis</name>
    <dbReference type="NCBI Taxonomy" id="634177"/>
    <lineage>
        <taxon>Bacteria</taxon>
        <taxon>Pseudomonadati</taxon>
        <taxon>Pseudomonadota</taxon>
        <taxon>Alphaproteobacteria</taxon>
        <taxon>Acetobacterales</taxon>
        <taxon>Acetobacteraceae</taxon>
        <taxon>Komagataeibacter</taxon>
    </lineage>
</organism>
<evidence type="ECO:0000313" key="1">
    <source>
        <dbReference type="EMBL" id="BAK83585.1"/>
    </source>
</evidence>
<evidence type="ECO:0000313" key="2">
    <source>
        <dbReference type="Proteomes" id="UP000009044"/>
    </source>
</evidence>
<proteinExistence type="predicted"/>
<dbReference type="STRING" id="634177.GLX_11730"/>
<sequence>MPPQSRSNRSARTPRVSGSGWHPFFLSGRGRAADYICIGIKTAMPALPRGATWQQCRKTMVRRNNVGMHPTESGWRNDLPAAQADSLNIACDWPARLARLRDSSIINEEALEAQENIVLAIPYSLLRRGHPTGLQHQKT</sequence>
<dbReference type="EMBL" id="AP012159">
    <property type="protein sequence ID" value="BAK83585.1"/>
    <property type="molecule type" value="Genomic_DNA"/>
</dbReference>
<accession>G2I638</accession>
<dbReference type="KEGG" id="gxy:GLX_11730"/>
<gene>
    <name evidence="1" type="ordered locus">GLX_11730</name>
</gene>
<dbReference type="PATRIC" id="fig|634177.7.peg.1350"/>
<protein>
    <submittedName>
        <fullName evidence="1">Uncharacterized protein</fullName>
    </submittedName>
</protein>
<dbReference type="Proteomes" id="UP000009044">
    <property type="component" value="Chromosome"/>
</dbReference>
<dbReference type="AlphaFoldDB" id="G2I638"/>
<reference evidence="2" key="1">
    <citation type="journal article" date="2011" name="J. Bacteriol.">
        <title>Complete genome sequence of NBRC 3288, a unique cellulose-nonproducing strain of Gluconacetobacter xylinus isolated from vinegar.</title>
        <authorList>
            <person name="Ogino H."/>
            <person name="Azuma Y."/>
            <person name="Hosoyama A."/>
            <person name="Nakazawa H."/>
            <person name="Matsutani M."/>
            <person name="Hasegawa A."/>
            <person name="Otsuyama K."/>
            <person name="Matsushita K."/>
            <person name="Fujita N."/>
            <person name="Shirai M."/>
        </authorList>
    </citation>
    <scope>NUCLEOTIDE SEQUENCE [LARGE SCALE GENOMIC DNA]</scope>
    <source>
        <strain evidence="2">NBRC 3288 / BCRC 11682 / LMG 1693</strain>
    </source>
</reference>
<name>G2I638_KOMMN</name>
<dbReference type="HOGENOM" id="CLU_1842493_0_0_5"/>